<name>A0ABZ2M6Y1_9BACT</name>
<dbReference type="PROSITE" id="PS50862">
    <property type="entry name" value="AA_TRNA_LIGASE_II"/>
    <property type="match status" value="1"/>
</dbReference>
<dbReference type="NCBIfam" id="NF005479">
    <property type="entry name" value="PRK07080.1"/>
    <property type="match status" value="1"/>
</dbReference>
<sequence length="307" mass="34578">MSSASSGTYDTTEFYEGLVRHGLIVPVRVQGAFGRGAVFEDVLERFNALITQISRDDGAELYTFPPVIDRTIIERTDYLDSFPHLAGTVFSFMGKDREAKQLSDRVHAGEPWGDLQGITDVCLNPAACYPVYPVIRGTLPERGRLITMTNWVYRHEPSPEPTRMQSFRVREFVRAGHPDAVVAWRDQWLERGLGLLKELGLPARSDVASDPFFGRKGRMLAEGQRAQKLKFEVLVPVISEENPTAVCSFNYHHDHFGRVFEIHTPANEAAHTACLGFGLERCVMALFRHHGFVPADWPAAVRARLWP</sequence>
<reference evidence="2 3" key="1">
    <citation type="submission" date="2021-12" db="EMBL/GenBank/DDBJ databases">
        <title>Discovery of the Pendulisporaceae a myxobacterial family with distinct sporulation behavior and unique specialized metabolism.</title>
        <authorList>
            <person name="Garcia R."/>
            <person name="Popoff A."/>
            <person name="Bader C.D."/>
            <person name="Loehr J."/>
            <person name="Walesch S."/>
            <person name="Walt C."/>
            <person name="Boldt J."/>
            <person name="Bunk B."/>
            <person name="Haeckl F.J.F.P.J."/>
            <person name="Gunesch A.P."/>
            <person name="Birkelbach J."/>
            <person name="Nuebel U."/>
            <person name="Pietschmann T."/>
            <person name="Bach T."/>
            <person name="Mueller R."/>
        </authorList>
    </citation>
    <scope>NUCLEOTIDE SEQUENCE [LARGE SCALE GENOMIC DNA]</scope>
    <source>
        <strain evidence="2 3">MSr11954</strain>
    </source>
</reference>
<dbReference type="InterPro" id="IPR006195">
    <property type="entry name" value="aa-tRNA-synth_II"/>
</dbReference>
<dbReference type="EC" id="6.2.1.n2" evidence="2"/>
<proteinExistence type="predicted"/>
<protein>
    <submittedName>
        <fullName evidence="2">Amino acid--[acyl-carrier-protein] ligase</fullName>
        <ecNumber evidence="2">6.2.1.n2</ecNumber>
    </submittedName>
</protein>
<evidence type="ECO:0000259" key="1">
    <source>
        <dbReference type="PROSITE" id="PS50862"/>
    </source>
</evidence>
<evidence type="ECO:0000313" key="2">
    <source>
        <dbReference type="EMBL" id="WXB18271.1"/>
    </source>
</evidence>
<gene>
    <name evidence="2" type="ORF">LZC94_13530</name>
</gene>
<dbReference type="RefSeq" id="WP_394827913.1">
    <property type="nucleotide sequence ID" value="NZ_CP089984.1"/>
</dbReference>
<dbReference type="EMBL" id="CP089984">
    <property type="protein sequence ID" value="WXB18271.1"/>
    <property type="molecule type" value="Genomic_DNA"/>
</dbReference>
<organism evidence="2 3">
    <name type="scientific">Pendulispora albinea</name>
    <dbReference type="NCBI Taxonomy" id="2741071"/>
    <lineage>
        <taxon>Bacteria</taxon>
        <taxon>Pseudomonadati</taxon>
        <taxon>Myxococcota</taxon>
        <taxon>Myxococcia</taxon>
        <taxon>Myxococcales</taxon>
        <taxon>Sorangiineae</taxon>
        <taxon>Pendulisporaceae</taxon>
        <taxon>Pendulispora</taxon>
    </lineage>
</organism>
<keyword evidence="2" id="KW-0436">Ligase</keyword>
<dbReference type="GO" id="GO:0016874">
    <property type="term" value="F:ligase activity"/>
    <property type="evidence" value="ECO:0007669"/>
    <property type="project" value="UniProtKB-KW"/>
</dbReference>
<evidence type="ECO:0000313" key="3">
    <source>
        <dbReference type="Proteomes" id="UP001370348"/>
    </source>
</evidence>
<accession>A0ABZ2M6Y1</accession>
<dbReference type="Gene3D" id="3.30.930.10">
    <property type="entry name" value="Bira Bifunctional Protein, Domain 2"/>
    <property type="match status" value="1"/>
</dbReference>
<dbReference type="Proteomes" id="UP001370348">
    <property type="component" value="Chromosome"/>
</dbReference>
<feature type="domain" description="Aminoacyl-transfer RNA synthetases class-II family profile" evidence="1">
    <location>
        <begin position="152"/>
        <end position="294"/>
    </location>
</feature>
<keyword evidence="3" id="KW-1185">Reference proteome</keyword>
<dbReference type="SUPFAM" id="SSF55681">
    <property type="entry name" value="Class II aaRS and biotin synthetases"/>
    <property type="match status" value="1"/>
</dbReference>
<dbReference type="InterPro" id="IPR045864">
    <property type="entry name" value="aa-tRNA-synth_II/BPL/LPL"/>
</dbReference>